<evidence type="ECO:0000256" key="6">
    <source>
        <dbReference type="ARBA" id="ARBA00022833"/>
    </source>
</evidence>
<dbReference type="GO" id="GO:0046872">
    <property type="term" value="F:metal ion binding"/>
    <property type="evidence" value="ECO:0007669"/>
    <property type="project" value="UniProtKB-KW"/>
</dbReference>
<keyword evidence="8" id="KW-1015">Disulfide bond</keyword>
<keyword evidence="5" id="KW-0378">Hydrolase</keyword>
<evidence type="ECO:0000256" key="7">
    <source>
        <dbReference type="ARBA" id="ARBA00023049"/>
    </source>
</evidence>
<dbReference type="Proteomes" id="UP000002943">
    <property type="component" value="Unassembled WGS sequence"/>
</dbReference>
<keyword evidence="4" id="KW-0574">Periplasm</keyword>
<gene>
    <name evidence="9" type="primary">mepA</name>
    <name evidence="9" type="ORF">VIBC2010_10791</name>
</gene>
<dbReference type="NCBIfam" id="NF006947">
    <property type="entry name" value="PRK09429.1"/>
    <property type="match status" value="1"/>
</dbReference>
<accession>E3BMU4</accession>
<dbReference type="MEROPS" id="M74.001"/>
<proteinExistence type="predicted"/>
<dbReference type="Gene3D" id="3.30.1380.10">
    <property type="match status" value="1"/>
</dbReference>
<name>E3BMU4_9VIBR</name>
<evidence type="ECO:0000256" key="3">
    <source>
        <dbReference type="ARBA" id="ARBA00022729"/>
    </source>
</evidence>
<keyword evidence="7" id="KW-0482">Metalloprotease</keyword>
<evidence type="ECO:0000256" key="8">
    <source>
        <dbReference type="PIRSR" id="PIRSR018455-2"/>
    </source>
</evidence>
<evidence type="ECO:0000313" key="9">
    <source>
        <dbReference type="EMBL" id="EFP95570.1"/>
    </source>
</evidence>
<keyword evidence="6" id="KW-0862">Zinc</keyword>
<sequence length="282" mass="31807">MNVNSLCQLTSLLLLLVVGLPSYASSLWESIATPSKGGPVAIGAYNNGCLSGAVALPLNGQGYQVLRSQKLRYFGHPSTIKFIEYLGREVEGYFQSRLLVADISLPRGGRFSTGHSSHQTGLDVDIWLRLPKKELLPQELNQPSPISVVDLKQYRLVKKNWDKRYFDLVKMAAQQLEVARIFVHPVIKEQLCLTESSSDRLWLRKVRPWWGHHYHMHIRLRCPEGSTECRAQKLPPVGDGCGAELLSWRPQTKAFQKESPSTKAKRKIKVPPKQCQQLLVEG</sequence>
<feature type="disulfide bond" evidence="8">
    <location>
        <begin position="192"/>
        <end position="241"/>
    </location>
</feature>
<evidence type="ECO:0000256" key="5">
    <source>
        <dbReference type="ARBA" id="ARBA00022801"/>
    </source>
</evidence>
<dbReference type="GO" id="GO:0030288">
    <property type="term" value="C:outer membrane-bounded periplasmic space"/>
    <property type="evidence" value="ECO:0007669"/>
    <property type="project" value="InterPro"/>
</dbReference>
<protein>
    <submittedName>
        <fullName evidence="9">Penicillin-insensitive murein endopeptidase</fullName>
    </submittedName>
</protein>
<dbReference type="InterPro" id="IPR005073">
    <property type="entry name" value="Peptidase_M74"/>
</dbReference>
<reference evidence="9 10" key="1">
    <citation type="journal article" date="2012" name="Int. J. Syst. Evol. Microbiol.">
        <title>Vibrio caribbeanicus sp. nov., isolated from the marine sponge Scleritoderma cyanea.</title>
        <authorList>
            <person name="Hoffmann M."/>
            <person name="Monday S.R."/>
            <person name="Allard M.W."/>
            <person name="Strain E.A."/>
            <person name="Whittaker P."/>
            <person name="Naum M."/>
            <person name="McCarthy P.J."/>
            <person name="Lopez J.V."/>
            <person name="Fischer M."/>
            <person name="Brown E.W."/>
        </authorList>
    </citation>
    <scope>NUCLEOTIDE SEQUENCE [LARGE SCALE GENOMIC DNA]</scope>
    <source>
        <strain evidence="9 10">ATCC BAA-2122</strain>
    </source>
</reference>
<dbReference type="GO" id="GO:0006508">
    <property type="term" value="P:proteolysis"/>
    <property type="evidence" value="ECO:0007669"/>
    <property type="project" value="UniProtKB-KW"/>
</dbReference>
<keyword evidence="2" id="KW-0479">Metal-binding</keyword>
<dbReference type="InterPro" id="IPR009045">
    <property type="entry name" value="Zn_M74/Hedgehog-like"/>
</dbReference>
<evidence type="ECO:0000256" key="2">
    <source>
        <dbReference type="ARBA" id="ARBA00022723"/>
    </source>
</evidence>
<organism evidence="9 10">
    <name type="scientific">Vibrio caribbeanicus ATCC BAA-2122</name>
    <dbReference type="NCBI Taxonomy" id="796620"/>
    <lineage>
        <taxon>Bacteria</taxon>
        <taxon>Pseudomonadati</taxon>
        <taxon>Pseudomonadota</taxon>
        <taxon>Gammaproteobacteria</taxon>
        <taxon>Vibrionales</taxon>
        <taxon>Vibrionaceae</taxon>
        <taxon>Vibrio</taxon>
    </lineage>
</organism>
<evidence type="ECO:0000256" key="4">
    <source>
        <dbReference type="ARBA" id="ARBA00022764"/>
    </source>
</evidence>
<comment type="caution">
    <text evidence="9">The sequence shown here is derived from an EMBL/GenBank/DDBJ whole genome shotgun (WGS) entry which is preliminary data.</text>
</comment>
<dbReference type="Pfam" id="PF03411">
    <property type="entry name" value="Peptidase_M74"/>
    <property type="match status" value="1"/>
</dbReference>
<dbReference type="EMBL" id="AEIU01000091">
    <property type="protein sequence ID" value="EFP95570.1"/>
    <property type="molecule type" value="Genomic_DNA"/>
</dbReference>
<dbReference type="AlphaFoldDB" id="E3BMU4"/>
<dbReference type="OrthoDB" id="1467367at2"/>
<keyword evidence="3" id="KW-0732">Signal</keyword>
<keyword evidence="10" id="KW-1185">Reference proteome</keyword>
<feature type="disulfide bond" evidence="8">
    <location>
        <begin position="49"/>
        <end position="275"/>
    </location>
</feature>
<evidence type="ECO:0000256" key="1">
    <source>
        <dbReference type="ARBA" id="ARBA00022670"/>
    </source>
</evidence>
<dbReference type="STRING" id="796620.VIBC2010_10791"/>
<dbReference type="GO" id="GO:0008237">
    <property type="term" value="F:metallopeptidase activity"/>
    <property type="evidence" value="ECO:0007669"/>
    <property type="project" value="UniProtKB-KW"/>
</dbReference>
<evidence type="ECO:0000313" key="10">
    <source>
        <dbReference type="Proteomes" id="UP000002943"/>
    </source>
</evidence>
<dbReference type="eggNOG" id="COG3770">
    <property type="taxonomic scope" value="Bacteria"/>
</dbReference>
<keyword evidence="1" id="KW-0645">Protease</keyword>
<dbReference type="PIRSF" id="PIRSF018455">
    <property type="entry name" value="MepA"/>
    <property type="match status" value="1"/>
</dbReference>
<dbReference type="SUPFAM" id="SSF55166">
    <property type="entry name" value="Hedgehog/DD-peptidase"/>
    <property type="match status" value="1"/>
</dbReference>
<feature type="disulfide bond" evidence="8">
    <location>
        <begin position="222"/>
        <end position="229"/>
    </location>
</feature>
<dbReference type="RefSeq" id="WP_009602448.1">
    <property type="nucleotide sequence ID" value="NZ_AEIU01000091.1"/>
</dbReference>
<dbReference type="GO" id="GO:0004252">
    <property type="term" value="F:serine-type endopeptidase activity"/>
    <property type="evidence" value="ECO:0007669"/>
    <property type="project" value="InterPro"/>
</dbReference>